<sequence>MTNYIGRWFARRRAGRVAVAVLLANELEQGDLRDRIMRCLADRDADPVIRAAVERELDRFRRTADRGMKLAQLSDLVDLEKHNTPPFFESIELADKRAERLLPSGRSVG</sequence>
<gene>
    <name evidence="1" type="ORF">IAG42_37425</name>
</gene>
<keyword evidence="1" id="KW-0614">Plasmid</keyword>
<evidence type="ECO:0000313" key="2">
    <source>
        <dbReference type="Proteomes" id="UP000516428"/>
    </source>
</evidence>
<dbReference type="AlphaFoldDB" id="A0A7H1BL40"/>
<keyword evidence="2" id="KW-1185">Reference proteome</keyword>
<dbReference type="EMBL" id="CP061283">
    <property type="protein sequence ID" value="QNS09445.1"/>
    <property type="molecule type" value="Genomic_DNA"/>
</dbReference>
<reference evidence="1 2" key="1">
    <citation type="submission" date="2020-09" db="EMBL/GenBank/DDBJ databases">
        <title>A novel species.</title>
        <authorList>
            <person name="Gao J."/>
        </authorList>
    </citation>
    <scope>NUCLEOTIDE SEQUENCE [LARGE SCALE GENOMIC DNA]</scope>
    <source>
        <strain evidence="1 2">CRXT-Y-14</strain>
        <plasmid evidence="1 2">unnamed2</plasmid>
    </source>
</reference>
<geneLocation type="plasmid" evidence="1 2">
    <name>unnamed2</name>
</geneLocation>
<name>A0A7H1BL40_9ACTN</name>
<evidence type="ECO:0000313" key="1">
    <source>
        <dbReference type="EMBL" id="QNS09445.1"/>
    </source>
</evidence>
<dbReference type="Proteomes" id="UP000516428">
    <property type="component" value="Plasmid unnamed2"/>
</dbReference>
<protein>
    <submittedName>
        <fullName evidence="1">Uncharacterized protein</fullName>
    </submittedName>
</protein>
<accession>A0A7H1BL40</accession>
<dbReference type="KEGG" id="sxn:IAG42_37425"/>
<organism evidence="1 2">
    <name type="scientific">Streptomyces xanthii</name>
    <dbReference type="NCBI Taxonomy" id="2768069"/>
    <lineage>
        <taxon>Bacteria</taxon>
        <taxon>Bacillati</taxon>
        <taxon>Actinomycetota</taxon>
        <taxon>Actinomycetes</taxon>
        <taxon>Kitasatosporales</taxon>
        <taxon>Streptomycetaceae</taxon>
        <taxon>Streptomyces</taxon>
    </lineage>
</organism>
<proteinExistence type="predicted"/>
<dbReference type="RefSeq" id="WP_188342100.1">
    <property type="nucleotide sequence ID" value="NZ_CP061283.1"/>
</dbReference>